<evidence type="ECO:0000256" key="14">
    <source>
        <dbReference type="ARBA" id="ARBA00023172"/>
    </source>
</evidence>
<feature type="compositionally biased region" description="Acidic residues" evidence="18">
    <location>
        <begin position="330"/>
        <end position="348"/>
    </location>
</feature>
<dbReference type="GO" id="GO:0003684">
    <property type="term" value="F:damaged DNA binding"/>
    <property type="evidence" value="ECO:0007669"/>
    <property type="project" value="InterPro"/>
</dbReference>
<dbReference type="GO" id="GO:0003690">
    <property type="term" value="F:double-stranded DNA binding"/>
    <property type="evidence" value="ECO:0007669"/>
    <property type="project" value="TreeGrafter"/>
</dbReference>
<evidence type="ECO:0000256" key="8">
    <source>
        <dbReference type="ARBA" id="ARBA00022763"/>
    </source>
</evidence>
<feature type="region of interest" description="Disordered" evidence="18">
    <location>
        <begin position="286"/>
        <end position="306"/>
    </location>
</feature>
<reference evidence="20 21" key="1">
    <citation type="submission" date="2017-11" db="EMBL/GenBank/DDBJ databases">
        <title>De novo assembly and phasing of dikaryotic genomes from two isolates of Puccinia coronata f. sp. avenae, the causal agent of oat crown rust.</title>
        <authorList>
            <person name="Miller M.E."/>
            <person name="Zhang Y."/>
            <person name="Omidvar V."/>
            <person name="Sperschneider J."/>
            <person name="Schwessinger B."/>
            <person name="Raley C."/>
            <person name="Palmer J.M."/>
            <person name="Garnica D."/>
            <person name="Upadhyaya N."/>
            <person name="Rathjen J."/>
            <person name="Taylor J.M."/>
            <person name="Park R.F."/>
            <person name="Dodds P.N."/>
            <person name="Hirsch C.D."/>
            <person name="Kianian S.F."/>
            <person name="Figueroa M."/>
        </authorList>
    </citation>
    <scope>NUCLEOTIDE SEQUENCE [LARGE SCALE GENOMIC DNA]</scope>
    <source>
        <strain evidence="20">12SD80</strain>
    </source>
</reference>
<evidence type="ECO:0000256" key="7">
    <source>
        <dbReference type="ARBA" id="ARBA00022741"/>
    </source>
</evidence>
<dbReference type="Proteomes" id="UP000235392">
    <property type="component" value="Unassembled WGS sequence"/>
</dbReference>
<dbReference type="SUPFAM" id="SSF53300">
    <property type="entry name" value="vWA-like"/>
    <property type="match status" value="1"/>
</dbReference>
<dbReference type="InterPro" id="IPR016194">
    <property type="entry name" value="SPOC-like_C_dom_sf"/>
</dbReference>
<dbReference type="Gene3D" id="1.10.1600.10">
    <property type="match status" value="1"/>
</dbReference>
<evidence type="ECO:0000256" key="16">
    <source>
        <dbReference type="ARBA" id="ARBA00023242"/>
    </source>
</evidence>
<dbReference type="AlphaFoldDB" id="A0A2N5SCV6"/>
<keyword evidence="15" id="KW-0234">DNA repair</keyword>
<dbReference type="EC" id="3.6.4.12" evidence="4"/>
<dbReference type="SUPFAM" id="SSF100939">
    <property type="entry name" value="SPOC domain-like"/>
    <property type="match status" value="1"/>
</dbReference>
<dbReference type="PANTHER" id="PTHR12604:SF4">
    <property type="entry name" value="X-RAY REPAIR CROSS-COMPLEMENTING PROTEIN 5"/>
    <property type="match status" value="1"/>
</dbReference>
<keyword evidence="7" id="KW-0547">Nucleotide-binding</keyword>
<dbReference type="InterPro" id="IPR006164">
    <property type="entry name" value="DNA_bd_Ku70/Ku80"/>
</dbReference>
<keyword evidence="9" id="KW-0378">Hydrolase</keyword>
<dbReference type="InterPro" id="IPR024193">
    <property type="entry name" value="Ku80"/>
</dbReference>
<evidence type="ECO:0000256" key="9">
    <source>
        <dbReference type="ARBA" id="ARBA00022801"/>
    </source>
</evidence>
<keyword evidence="8" id="KW-0227">DNA damage</keyword>
<keyword evidence="13" id="KW-0238">DNA-binding</keyword>
<keyword evidence="10" id="KW-0347">Helicase</keyword>
<name>A0A2N5SCV6_9BASI</name>
<evidence type="ECO:0000256" key="6">
    <source>
        <dbReference type="ARBA" id="ARBA00022454"/>
    </source>
</evidence>
<dbReference type="GO" id="GO:0005524">
    <property type="term" value="F:ATP binding"/>
    <property type="evidence" value="ECO:0007669"/>
    <property type="project" value="UniProtKB-KW"/>
</dbReference>
<accession>A0A2N5SCV6</accession>
<comment type="subcellular location">
    <subcellularLocation>
        <location evidence="2">Chromosome</location>
        <location evidence="2">Telomere</location>
    </subcellularLocation>
    <subcellularLocation>
        <location evidence="1">Nucleus</location>
    </subcellularLocation>
</comment>
<dbReference type="GO" id="GO:0003678">
    <property type="term" value="F:DNA helicase activity"/>
    <property type="evidence" value="ECO:0007669"/>
    <property type="project" value="UniProtKB-EC"/>
</dbReference>
<dbReference type="InterPro" id="IPR036465">
    <property type="entry name" value="vWFA_dom_sf"/>
</dbReference>
<comment type="similarity">
    <text evidence="3">Belongs to the ku80 family.</text>
</comment>
<dbReference type="GO" id="GO:0043564">
    <property type="term" value="C:Ku70:Ku80 complex"/>
    <property type="evidence" value="ECO:0007669"/>
    <property type="project" value="InterPro"/>
</dbReference>
<protein>
    <recommendedName>
        <fullName evidence="5">ATP-dependent DNA helicase II subunit 2</fullName>
        <ecNumber evidence="4">3.6.4.12</ecNumber>
    </recommendedName>
    <alternativeName>
        <fullName evidence="17">ATP-dependent DNA helicase II subunit Ku80</fullName>
    </alternativeName>
</protein>
<dbReference type="Pfam" id="PF02735">
    <property type="entry name" value="Ku"/>
    <property type="match status" value="1"/>
</dbReference>
<evidence type="ECO:0000256" key="17">
    <source>
        <dbReference type="ARBA" id="ARBA00031847"/>
    </source>
</evidence>
<evidence type="ECO:0000256" key="13">
    <source>
        <dbReference type="ARBA" id="ARBA00023125"/>
    </source>
</evidence>
<evidence type="ECO:0000256" key="4">
    <source>
        <dbReference type="ARBA" id="ARBA00012551"/>
    </source>
</evidence>
<dbReference type="GO" id="GO:0006310">
    <property type="term" value="P:DNA recombination"/>
    <property type="evidence" value="ECO:0007669"/>
    <property type="project" value="UniProtKB-KW"/>
</dbReference>
<keyword evidence="12" id="KW-0779">Telomere</keyword>
<dbReference type="EMBL" id="PGCI01000939">
    <property type="protein sequence ID" value="PLW11054.1"/>
    <property type="molecule type" value="Genomic_DNA"/>
</dbReference>
<keyword evidence="16" id="KW-0539">Nucleus</keyword>
<dbReference type="GO" id="GO:0016787">
    <property type="term" value="F:hydrolase activity"/>
    <property type="evidence" value="ECO:0007669"/>
    <property type="project" value="UniProtKB-KW"/>
</dbReference>
<dbReference type="GO" id="GO:0000781">
    <property type="term" value="C:chromosome, telomeric region"/>
    <property type="evidence" value="ECO:0007669"/>
    <property type="project" value="UniProtKB-SubCell"/>
</dbReference>
<evidence type="ECO:0000256" key="12">
    <source>
        <dbReference type="ARBA" id="ARBA00022895"/>
    </source>
</evidence>
<dbReference type="Gene3D" id="2.40.290.10">
    <property type="match status" value="1"/>
</dbReference>
<dbReference type="GO" id="GO:0000723">
    <property type="term" value="P:telomere maintenance"/>
    <property type="evidence" value="ECO:0007669"/>
    <property type="project" value="InterPro"/>
</dbReference>
<evidence type="ECO:0000256" key="11">
    <source>
        <dbReference type="ARBA" id="ARBA00022840"/>
    </source>
</evidence>
<keyword evidence="11" id="KW-0067">ATP-binding</keyword>
<feature type="compositionally biased region" description="Basic and acidic residues" evidence="18">
    <location>
        <begin position="286"/>
        <end position="297"/>
    </location>
</feature>
<comment type="caution">
    <text evidence="20">The sequence shown here is derived from an EMBL/GenBank/DDBJ whole genome shotgun (WGS) entry which is preliminary data.</text>
</comment>
<evidence type="ECO:0000256" key="10">
    <source>
        <dbReference type="ARBA" id="ARBA00022806"/>
    </source>
</evidence>
<keyword evidence="6" id="KW-0158">Chromosome</keyword>
<dbReference type="SMART" id="SM00559">
    <property type="entry name" value="Ku78"/>
    <property type="match status" value="1"/>
</dbReference>
<evidence type="ECO:0000256" key="3">
    <source>
        <dbReference type="ARBA" id="ARBA00007726"/>
    </source>
</evidence>
<dbReference type="PANTHER" id="PTHR12604">
    <property type="entry name" value="KU AUTOANTIGEN DNA HELICASE"/>
    <property type="match status" value="1"/>
</dbReference>
<proteinExistence type="inferred from homology"/>
<dbReference type="GO" id="GO:0006303">
    <property type="term" value="P:double-strand break repair via nonhomologous end joining"/>
    <property type="evidence" value="ECO:0007669"/>
    <property type="project" value="InterPro"/>
</dbReference>
<evidence type="ECO:0000259" key="19">
    <source>
        <dbReference type="SMART" id="SM00559"/>
    </source>
</evidence>
<evidence type="ECO:0000256" key="2">
    <source>
        <dbReference type="ARBA" id="ARBA00004574"/>
    </source>
</evidence>
<evidence type="ECO:0000256" key="1">
    <source>
        <dbReference type="ARBA" id="ARBA00004123"/>
    </source>
</evidence>
<evidence type="ECO:0000256" key="18">
    <source>
        <dbReference type="SAM" id="MobiDB-lite"/>
    </source>
</evidence>
<dbReference type="CDD" id="cd00873">
    <property type="entry name" value="KU80"/>
    <property type="match status" value="1"/>
</dbReference>
<evidence type="ECO:0000313" key="20">
    <source>
        <dbReference type="EMBL" id="PLW11054.1"/>
    </source>
</evidence>
<feature type="region of interest" description="Disordered" evidence="18">
    <location>
        <begin position="318"/>
        <end position="357"/>
    </location>
</feature>
<keyword evidence="14" id="KW-0233">DNA recombination</keyword>
<evidence type="ECO:0000256" key="15">
    <source>
        <dbReference type="ARBA" id="ARBA00023204"/>
    </source>
</evidence>
<gene>
    <name evidence="20" type="ORF">PCASD_21468</name>
</gene>
<evidence type="ECO:0000313" key="21">
    <source>
        <dbReference type="Proteomes" id="UP000235392"/>
    </source>
</evidence>
<evidence type="ECO:0000256" key="5">
    <source>
        <dbReference type="ARBA" id="ARBA00021792"/>
    </source>
</evidence>
<dbReference type="GO" id="GO:0042162">
    <property type="term" value="F:telomeric DNA binding"/>
    <property type="evidence" value="ECO:0007669"/>
    <property type="project" value="InterPro"/>
</dbReference>
<feature type="domain" description="Ku" evidence="19">
    <location>
        <begin position="352"/>
        <end position="490"/>
    </location>
</feature>
<dbReference type="Gene3D" id="3.40.50.410">
    <property type="entry name" value="von Willebrand factor, type A domain"/>
    <property type="match status" value="1"/>
</dbReference>
<organism evidence="20 21">
    <name type="scientific">Puccinia coronata f. sp. avenae</name>
    <dbReference type="NCBI Taxonomy" id="200324"/>
    <lineage>
        <taxon>Eukaryota</taxon>
        <taxon>Fungi</taxon>
        <taxon>Dikarya</taxon>
        <taxon>Basidiomycota</taxon>
        <taxon>Pucciniomycotina</taxon>
        <taxon>Pucciniomycetes</taxon>
        <taxon>Pucciniales</taxon>
        <taxon>Pucciniaceae</taxon>
        <taxon>Puccinia</taxon>
    </lineage>
</organism>
<sequence>MAGRVTATDPSSGTTRSMTRLEYGLEVVKHQVANMLLAGLKTAHCGIVLFGTDHTQNSLAASGYEYIWEFISPSQPSALTLSRISSIPLHQTSSVEPFKGDLLSAIILCNHLMGETLAAKKWARKLVVVTDGRTETDWNGWKEQMEKMRIDEVTLNVIGLDFDDPQAGYIEPTKPETKATNEAKLQRLCKGLSNNSSCSTARAAVMNAQAPQPRVTGSNPTLMMLSLGYPDSETAKSEGYDAQETLFIRCELQKCTTIVRPMSTKKMSKFGVSSELERRRKDLEAASELEQHPPGHADDEDDDYLPGLLQTNRKHVYVNKQNKDGHPQDAGDDSDDPDMNLSSDDEPAPLESREADQDSLAKAYKYGSSLVIFDKEDEAKIRQTFSPSLEIRGFTALKTVPRHHLLNNVYYLSPLPSDPGSQLAFSALVRAMHDANRAAIARYVSRSVTAEPKMVILIPVVESTIRYFLFIQVPFAEDLREYLFPSLPSTTTSPNKKSNAQYVPTKEMEEAMDDLVDKMDLSAEDESSTVDGRTQPWLELENACNPAVHHVKNCVLHRLGHPDSKDLACVHPALAKYMAPPPHVAERVASTLERVIQLADVKAVPSQTKSKRKNAASGNPADANEKINLDDILGDILDDMDDLDQSIGAEDIHREEYTEIEYAQEHESFKTLHPLDLEDSDQIFLNFDIDVSFVQQYHCKLDLLVRSLAEGHGKYMGTLYKTLIQLAHFRRFPNTNFCHSRNDAMLQSLQKTTSQTNVKPQQPEPINRPWSVNAVKAGLLADYKRANLIIDPILANLRNHAKECDPTIHKAPYTSIIGPSMIGKTRAIMQLAQNVCVVYICLRPTSSSGQPTRSHLADTMLPSTPNDLLLHYSKLLAAIFEAVAEFFSRPDIQNLSMEQGLENWYKHSFPNKNDKECFFQRGASKNEKLTR</sequence>